<reference evidence="4" key="1">
    <citation type="journal article" date="2014" name="Int. J. Syst. Evol. Microbiol.">
        <title>Complete genome sequence of Corynebacterium casei LMG S-19264T (=DSM 44701T), isolated from a smear-ripened cheese.</title>
        <authorList>
            <consortium name="US DOE Joint Genome Institute (JGI-PGF)"/>
            <person name="Walter F."/>
            <person name="Albersmeier A."/>
            <person name="Kalinowski J."/>
            <person name="Ruckert C."/>
        </authorList>
    </citation>
    <scope>NUCLEOTIDE SEQUENCE</scope>
    <source>
        <strain evidence="4">KCTC 23430</strain>
    </source>
</reference>
<dbReference type="AlphaFoldDB" id="A0A918XFQ4"/>
<evidence type="ECO:0000259" key="2">
    <source>
        <dbReference type="Pfam" id="PF01370"/>
    </source>
</evidence>
<dbReference type="InterPro" id="IPR013549">
    <property type="entry name" value="DUF1731"/>
</dbReference>
<dbReference type="Proteomes" id="UP000644693">
    <property type="component" value="Unassembled WGS sequence"/>
</dbReference>
<sequence>MHVLITGGTGFIGSSLVPALMAQGHNATVLSRNPAASIAGAETVTSLAAIGDEARIDAIINLAGASLADKRWSITYKRQIVDSRIDTTRAIGELVTRLQHKPTTLISGSAIGYYGACGDEPLDETSAAGEGFAAVLCQDWEAAGSAISDVERTVLLRLGVVLDSGGGALTEMARPFRIGVANYIGSGHQFLSWIHREDVVAAIIYALENPSISGPVNLTAPHPVTSLGFCAAMKKRTRTMITLPMPSAVMRLMVGEMADELLSVGQRVLPAKLQSEGFQFRYPHIDAALEASL</sequence>
<keyword evidence="5" id="KW-1185">Reference proteome</keyword>
<dbReference type="CDD" id="cd05242">
    <property type="entry name" value="SDR_a8"/>
    <property type="match status" value="1"/>
</dbReference>
<evidence type="ECO:0000259" key="3">
    <source>
        <dbReference type="Pfam" id="PF08338"/>
    </source>
</evidence>
<comment type="caution">
    <text evidence="4">The sequence shown here is derived from an EMBL/GenBank/DDBJ whole genome shotgun (WGS) entry which is preliminary data.</text>
</comment>
<gene>
    <name evidence="4" type="primary">sulA</name>
    <name evidence="4" type="ORF">GCM10007053_11210</name>
</gene>
<dbReference type="NCBIfam" id="TIGR01777">
    <property type="entry name" value="yfcH"/>
    <property type="match status" value="1"/>
</dbReference>
<proteinExistence type="inferred from homology"/>
<dbReference type="Pfam" id="PF01370">
    <property type="entry name" value="Epimerase"/>
    <property type="match status" value="1"/>
</dbReference>
<accession>A0A918XFQ4</accession>
<feature type="domain" description="DUF1731" evidence="3">
    <location>
        <begin position="245"/>
        <end position="291"/>
    </location>
</feature>
<dbReference type="InterPro" id="IPR036291">
    <property type="entry name" value="NAD(P)-bd_dom_sf"/>
</dbReference>
<dbReference type="Pfam" id="PF08338">
    <property type="entry name" value="DUF1731"/>
    <property type="match status" value="1"/>
</dbReference>
<name>A0A918XFQ4_9GAMM</name>
<dbReference type="InterPro" id="IPR010099">
    <property type="entry name" value="SDR39U1"/>
</dbReference>
<evidence type="ECO:0000313" key="4">
    <source>
        <dbReference type="EMBL" id="GHD29951.1"/>
    </source>
</evidence>
<dbReference type="InterPro" id="IPR001509">
    <property type="entry name" value="Epimerase_deHydtase"/>
</dbReference>
<reference evidence="4" key="2">
    <citation type="submission" date="2020-09" db="EMBL/GenBank/DDBJ databases">
        <authorList>
            <person name="Sun Q."/>
            <person name="Kim S."/>
        </authorList>
    </citation>
    <scope>NUCLEOTIDE SEQUENCE</scope>
    <source>
        <strain evidence="4">KCTC 23430</strain>
    </source>
</reference>
<organism evidence="4 5">
    <name type="scientific">Parahalioglobus pacificus</name>
    <dbReference type="NCBI Taxonomy" id="930806"/>
    <lineage>
        <taxon>Bacteria</taxon>
        <taxon>Pseudomonadati</taxon>
        <taxon>Pseudomonadota</taxon>
        <taxon>Gammaproteobacteria</taxon>
        <taxon>Cellvibrionales</taxon>
        <taxon>Halieaceae</taxon>
        <taxon>Parahalioglobus</taxon>
    </lineage>
</organism>
<evidence type="ECO:0000256" key="1">
    <source>
        <dbReference type="ARBA" id="ARBA00009353"/>
    </source>
</evidence>
<dbReference type="RefSeq" id="WP_189475947.1">
    <property type="nucleotide sequence ID" value="NZ_BMYM01000001.1"/>
</dbReference>
<dbReference type="SUPFAM" id="SSF51735">
    <property type="entry name" value="NAD(P)-binding Rossmann-fold domains"/>
    <property type="match status" value="1"/>
</dbReference>
<dbReference type="PANTHER" id="PTHR11092">
    <property type="entry name" value="SUGAR NUCLEOTIDE EPIMERASE RELATED"/>
    <property type="match status" value="1"/>
</dbReference>
<dbReference type="Gene3D" id="3.40.50.720">
    <property type="entry name" value="NAD(P)-binding Rossmann-like Domain"/>
    <property type="match status" value="1"/>
</dbReference>
<protein>
    <submittedName>
        <fullName evidence="4">Epimerase</fullName>
    </submittedName>
</protein>
<feature type="domain" description="NAD-dependent epimerase/dehydratase" evidence="2">
    <location>
        <begin position="3"/>
        <end position="211"/>
    </location>
</feature>
<dbReference type="PANTHER" id="PTHR11092:SF0">
    <property type="entry name" value="EPIMERASE FAMILY PROTEIN SDR39U1"/>
    <property type="match status" value="1"/>
</dbReference>
<dbReference type="EMBL" id="BMYM01000001">
    <property type="protein sequence ID" value="GHD29951.1"/>
    <property type="molecule type" value="Genomic_DNA"/>
</dbReference>
<comment type="similarity">
    <text evidence="1">Belongs to the NAD(P)-dependent epimerase/dehydratase family. SDR39U1 subfamily.</text>
</comment>
<evidence type="ECO:0000313" key="5">
    <source>
        <dbReference type="Proteomes" id="UP000644693"/>
    </source>
</evidence>